<dbReference type="EMBL" id="CM008968">
    <property type="protein sequence ID" value="PNW81348.1"/>
    <property type="molecule type" value="Genomic_DNA"/>
</dbReference>
<keyword evidence="3" id="KW-1185">Reference proteome</keyword>
<accession>A0A2K3DLF2</accession>
<dbReference type="RefSeq" id="XP_042923150.1">
    <property type="nucleotide sequence ID" value="XM_043064582.1"/>
</dbReference>
<dbReference type="Proteomes" id="UP000006906">
    <property type="component" value="Chromosome 7"/>
</dbReference>
<dbReference type="PaxDb" id="3055-EDP03973"/>
<name>A0A2K3DLF2_CHLRE</name>
<evidence type="ECO:0000256" key="1">
    <source>
        <dbReference type="SAM" id="MobiDB-lite"/>
    </source>
</evidence>
<sequence>MPFCTYEPAPLFRRWRQPPTPTHIPKPSTHKRTDVRGEEPGLTRVAHRGGLLRLVGLEGAGGHLVGLHIDGNITMYHGNTGAEVVSLQLRGQQPYLSICCSEDLEPAGYANQTAPQLLFDAAHSHLFVSVARTATVHAVEIKMAPPASAATGGATVGTAGAVELRVVRSVVR</sequence>
<organism evidence="2 3">
    <name type="scientific">Chlamydomonas reinhardtii</name>
    <name type="common">Chlamydomonas smithii</name>
    <dbReference type="NCBI Taxonomy" id="3055"/>
    <lineage>
        <taxon>Eukaryota</taxon>
        <taxon>Viridiplantae</taxon>
        <taxon>Chlorophyta</taxon>
        <taxon>core chlorophytes</taxon>
        <taxon>Chlorophyceae</taxon>
        <taxon>CS clade</taxon>
        <taxon>Chlamydomonadales</taxon>
        <taxon>Chlamydomonadaceae</taxon>
        <taxon>Chlamydomonas</taxon>
    </lineage>
</organism>
<reference evidence="2 3" key="1">
    <citation type="journal article" date="2007" name="Science">
        <title>The Chlamydomonas genome reveals the evolution of key animal and plant functions.</title>
        <authorList>
            <person name="Merchant S.S."/>
            <person name="Prochnik S.E."/>
            <person name="Vallon O."/>
            <person name="Harris E.H."/>
            <person name="Karpowicz S.J."/>
            <person name="Witman G.B."/>
            <person name="Terry A."/>
            <person name="Salamov A."/>
            <person name="Fritz-Laylin L.K."/>
            <person name="Marechal-Drouard L."/>
            <person name="Marshall W.F."/>
            <person name="Qu L.H."/>
            <person name="Nelson D.R."/>
            <person name="Sanderfoot A.A."/>
            <person name="Spalding M.H."/>
            <person name="Kapitonov V.V."/>
            <person name="Ren Q."/>
            <person name="Ferris P."/>
            <person name="Lindquist E."/>
            <person name="Shapiro H."/>
            <person name="Lucas S.M."/>
            <person name="Grimwood J."/>
            <person name="Schmutz J."/>
            <person name="Cardol P."/>
            <person name="Cerutti H."/>
            <person name="Chanfreau G."/>
            <person name="Chen C.L."/>
            <person name="Cognat V."/>
            <person name="Croft M.T."/>
            <person name="Dent R."/>
            <person name="Dutcher S."/>
            <person name="Fernandez E."/>
            <person name="Fukuzawa H."/>
            <person name="Gonzalez-Ballester D."/>
            <person name="Gonzalez-Halphen D."/>
            <person name="Hallmann A."/>
            <person name="Hanikenne M."/>
            <person name="Hippler M."/>
            <person name="Inwood W."/>
            <person name="Jabbari K."/>
            <person name="Kalanon M."/>
            <person name="Kuras R."/>
            <person name="Lefebvre P.A."/>
            <person name="Lemaire S.D."/>
            <person name="Lobanov A.V."/>
            <person name="Lohr M."/>
            <person name="Manuell A."/>
            <person name="Meier I."/>
            <person name="Mets L."/>
            <person name="Mittag M."/>
            <person name="Mittelmeier T."/>
            <person name="Moroney J.V."/>
            <person name="Moseley J."/>
            <person name="Napoli C."/>
            <person name="Nedelcu A.M."/>
            <person name="Niyogi K."/>
            <person name="Novoselov S.V."/>
            <person name="Paulsen I.T."/>
            <person name="Pazour G."/>
            <person name="Purton S."/>
            <person name="Ral J.P."/>
            <person name="Riano-Pachon D.M."/>
            <person name="Riekhof W."/>
            <person name="Rymarquis L."/>
            <person name="Schroda M."/>
            <person name="Stern D."/>
            <person name="Umen J."/>
            <person name="Willows R."/>
            <person name="Wilson N."/>
            <person name="Zimmer S.L."/>
            <person name="Allmer J."/>
            <person name="Balk J."/>
            <person name="Bisova K."/>
            <person name="Chen C.J."/>
            <person name="Elias M."/>
            <person name="Gendler K."/>
            <person name="Hauser C."/>
            <person name="Lamb M.R."/>
            <person name="Ledford H."/>
            <person name="Long J.C."/>
            <person name="Minagawa J."/>
            <person name="Page M.D."/>
            <person name="Pan J."/>
            <person name="Pootakham W."/>
            <person name="Roje S."/>
            <person name="Rose A."/>
            <person name="Stahlberg E."/>
            <person name="Terauchi A.M."/>
            <person name="Yang P."/>
            <person name="Ball S."/>
            <person name="Bowler C."/>
            <person name="Dieckmann C.L."/>
            <person name="Gladyshev V.N."/>
            <person name="Green P."/>
            <person name="Jorgensen R."/>
            <person name="Mayfield S."/>
            <person name="Mueller-Roeber B."/>
            <person name="Rajamani S."/>
            <person name="Sayre R.T."/>
            <person name="Brokstein P."/>
            <person name="Dubchak I."/>
            <person name="Goodstein D."/>
            <person name="Hornick L."/>
            <person name="Huang Y.W."/>
            <person name="Jhaveri J."/>
            <person name="Luo Y."/>
            <person name="Martinez D."/>
            <person name="Ngau W.C."/>
            <person name="Otillar B."/>
            <person name="Poliakov A."/>
            <person name="Porter A."/>
            <person name="Szajkowski L."/>
            <person name="Werner G."/>
            <person name="Zhou K."/>
            <person name="Grigoriev I.V."/>
            <person name="Rokhsar D.S."/>
            <person name="Grossman A.R."/>
        </authorList>
    </citation>
    <scope>NUCLEOTIDE SEQUENCE [LARGE SCALE GENOMIC DNA]</scope>
    <source>
        <strain evidence="3">CC-503</strain>
    </source>
</reference>
<feature type="region of interest" description="Disordered" evidence="1">
    <location>
        <begin position="15"/>
        <end position="39"/>
    </location>
</feature>
<dbReference type="KEGG" id="cre:CHLRE_07g352213v5"/>
<proteinExistence type="predicted"/>
<evidence type="ECO:0000313" key="3">
    <source>
        <dbReference type="Proteomes" id="UP000006906"/>
    </source>
</evidence>
<gene>
    <name evidence="2" type="ORF">CHLRE_07g352213v5</name>
</gene>
<dbReference type="InParanoid" id="A0A2K3DLF2"/>
<evidence type="ECO:0000313" key="2">
    <source>
        <dbReference type="EMBL" id="PNW81348.1"/>
    </source>
</evidence>
<dbReference type="OrthoDB" id="534702at2759"/>
<dbReference type="Gramene" id="PNW81348">
    <property type="protein sequence ID" value="PNW81348"/>
    <property type="gene ID" value="CHLRE_07g352213v5"/>
</dbReference>
<dbReference type="AlphaFoldDB" id="A0A2K3DLF2"/>
<dbReference type="GeneID" id="5718194"/>
<protein>
    <submittedName>
        <fullName evidence="2">Uncharacterized protein</fullName>
    </submittedName>
</protein>